<dbReference type="GO" id="GO:0043856">
    <property type="term" value="F:anti-sigma factor antagonist activity"/>
    <property type="evidence" value="ECO:0007669"/>
    <property type="project" value="InterPro"/>
</dbReference>
<dbReference type="InterPro" id="IPR002645">
    <property type="entry name" value="STAS_dom"/>
</dbReference>
<dbReference type="PANTHER" id="PTHR33495:SF2">
    <property type="entry name" value="ANTI-SIGMA FACTOR ANTAGONIST TM_1081-RELATED"/>
    <property type="match status" value="1"/>
</dbReference>
<dbReference type="NCBIfam" id="TIGR00377">
    <property type="entry name" value="ant_ant_sig"/>
    <property type="match status" value="1"/>
</dbReference>
<name>A0A3T0D426_9FIRM</name>
<dbReference type="Gene3D" id="3.30.750.24">
    <property type="entry name" value="STAS domain"/>
    <property type="match status" value="1"/>
</dbReference>
<accession>A0A3T0D426</accession>
<protein>
    <recommendedName>
        <fullName evidence="2">Anti-sigma factor antagonist</fullName>
    </recommendedName>
</protein>
<dbReference type="InterPro" id="IPR036513">
    <property type="entry name" value="STAS_dom_sf"/>
</dbReference>
<dbReference type="Proteomes" id="UP000282930">
    <property type="component" value="Chromosome"/>
</dbReference>
<proteinExistence type="inferred from homology"/>
<dbReference type="CDD" id="cd07043">
    <property type="entry name" value="STAS_anti-anti-sigma_factors"/>
    <property type="match status" value="1"/>
</dbReference>
<gene>
    <name evidence="4" type="ORF">ELD05_02170</name>
</gene>
<feature type="domain" description="STAS" evidence="3">
    <location>
        <begin position="3"/>
        <end position="102"/>
    </location>
</feature>
<dbReference type="Pfam" id="PF01740">
    <property type="entry name" value="STAS"/>
    <property type="match status" value="1"/>
</dbReference>
<dbReference type="EMBL" id="CP034791">
    <property type="protein sequence ID" value="AZT89573.1"/>
    <property type="molecule type" value="Genomic_DNA"/>
</dbReference>
<evidence type="ECO:0000256" key="1">
    <source>
        <dbReference type="ARBA" id="ARBA00009013"/>
    </source>
</evidence>
<dbReference type="PROSITE" id="PS50801">
    <property type="entry name" value="STAS"/>
    <property type="match status" value="1"/>
</dbReference>
<sequence length="102" mass="11333">MNLDLKEKVSENGIVIELKGELDIFSSPTLKDKLYTLIDTSSSDVIVDMNEVSYIDSTGLGVFVGALKKSKQRGTNIVLKNLRPNVKKVFTITGLDKVFRIE</sequence>
<organism evidence="4 5">
    <name type="scientific">Caldicellulosiruptor changbaiensis</name>
    <dbReference type="NCBI Taxonomy" id="1222016"/>
    <lineage>
        <taxon>Bacteria</taxon>
        <taxon>Bacillati</taxon>
        <taxon>Bacillota</taxon>
        <taxon>Bacillota incertae sedis</taxon>
        <taxon>Caldicellulosiruptorales</taxon>
        <taxon>Caldicellulosiruptoraceae</taxon>
        <taxon>Caldicellulosiruptor</taxon>
    </lineage>
</organism>
<dbReference type="KEGG" id="ccha:ELD05_02170"/>
<dbReference type="RefSeq" id="WP_011916049.1">
    <property type="nucleotide sequence ID" value="NZ_CP034791.1"/>
</dbReference>
<evidence type="ECO:0000313" key="4">
    <source>
        <dbReference type="EMBL" id="AZT89573.1"/>
    </source>
</evidence>
<dbReference type="AlphaFoldDB" id="A0A3T0D426"/>
<keyword evidence="5" id="KW-1185">Reference proteome</keyword>
<evidence type="ECO:0000256" key="2">
    <source>
        <dbReference type="RuleBase" id="RU003749"/>
    </source>
</evidence>
<comment type="similarity">
    <text evidence="1 2">Belongs to the anti-sigma-factor antagonist family.</text>
</comment>
<dbReference type="InterPro" id="IPR003658">
    <property type="entry name" value="Anti-sigma_ant"/>
</dbReference>
<reference evidence="4 5" key="1">
    <citation type="submission" date="2018-12" db="EMBL/GenBank/DDBJ databases">
        <title>Genome sequence from the cellulolytic species, Caldicellulosiruptor changbaiensis.</title>
        <authorList>
            <person name="Blumer-Schuette S.E."/>
            <person name="Mendoza C."/>
        </authorList>
    </citation>
    <scope>NUCLEOTIDE SEQUENCE [LARGE SCALE GENOMIC DNA]</scope>
    <source>
        <strain evidence="4 5">CBS-Z</strain>
    </source>
</reference>
<dbReference type="SUPFAM" id="SSF52091">
    <property type="entry name" value="SpoIIaa-like"/>
    <property type="match status" value="1"/>
</dbReference>
<evidence type="ECO:0000313" key="5">
    <source>
        <dbReference type="Proteomes" id="UP000282930"/>
    </source>
</evidence>
<dbReference type="PANTHER" id="PTHR33495">
    <property type="entry name" value="ANTI-SIGMA FACTOR ANTAGONIST TM_1081-RELATED-RELATED"/>
    <property type="match status" value="1"/>
</dbReference>
<evidence type="ECO:0000259" key="3">
    <source>
        <dbReference type="PROSITE" id="PS50801"/>
    </source>
</evidence>